<dbReference type="EMBL" id="ML179415">
    <property type="protein sequence ID" value="THU88264.1"/>
    <property type="molecule type" value="Genomic_DNA"/>
</dbReference>
<dbReference type="Proteomes" id="UP000297245">
    <property type="component" value="Unassembled WGS sequence"/>
</dbReference>
<evidence type="ECO:0000313" key="1">
    <source>
        <dbReference type="EMBL" id="THU88264.1"/>
    </source>
</evidence>
<name>A0A4S8LGY5_DENBC</name>
<dbReference type="AlphaFoldDB" id="A0A4S8LGY5"/>
<gene>
    <name evidence="1" type="ORF">K435DRAFT_316458</name>
</gene>
<accession>A0A4S8LGY5</accession>
<keyword evidence="2" id="KW-1185">Reference proteome</keyword>
<proteinExistence type="predicted"/>
<sequence>MKTVMVFPVVSCFHWGIRYTDAVYMCGSLCFCEGCLYSSSNNLQNRGNGYIEDGIAGCAGIHYEDGIYTRFILCSTYQDRHGRD</sequence>
<reference evidence="1 2" key="1">
    <citation type="journal article" date="2019" name="Nat. Ecol. Evol.">
        <title>Megaphylogeny resolves global patterns of mushroom evolution.</title>
        <authorList>
            <person name="Varga T."/>
            <person name="Krizsan K."/>
            <person name="Foldi C."/>
            <person name="Dima B."/>
            <person name="Sanchez-Garcia M."/>
            <person name="Sanchez-Ramirez S."/>
            <person name="Szollosi G.J."/>
            <person name="Szarkandi J.G."/>
            <person name="Papp V."/>
            <person name="Albert L."/>
            <person name="Andreopoulos W."/>
            <person name="Angelini C."/>
            <person name="Antonin V."/>
            <person name="Barry K.W."/>
            <person name="Bougher N.L."/>
            <person name="Buchanan P."/>
            <person name="Buyck B."/>
            <person name="Bense V."/>
            <person name="Catcheside P."/>
            <person name="Chovatia M."/>
            <person name="Cooper J."/>
            <person name="Damon W."/>
            <person name="Desjardin D."/>
            <person name="Finy P."/>
            <person name="Geml J."/>
            <person name="Haridas S."/>
            <person name="Hughes K."/>
            <person name="Justo A."/>
            <person name="Karasinski D."/>
            <person name="Kautmanova I."/>
            <person name="Kiss B."/>
            <person name="Kocsube S."/>
            <person name="Kotiranta H."/>
            <person name="LaButti K.M."/>
            <person name="Lechner B.E."/>
            <person name="Liimatainen K."/>
            <person name="Lipzen A."/>
            <person name="Lukacs Z."/>
            <person name="Mihaltcheva S."/>
            <person name="Morgado L.N."/>
            <person name="Niskanen T."/>
            <person name="Noordeloos M.E."/>
            <person name="Ohm R.A."/>
            <person name="Ortiz-Santana B."/>
            <person name="Ovrebo C."/>
            <person name="Racz N."/>
            <person name="Riley R."/>
            <person name="Savchenko A."/>
            <person name="Shiryaev A."/>
            <person name="Soop K."/>
            <person name="Spirin V."/>
            <person name="Szebenyi C."/>
            <person name="Tomsovsky M."/>
            <person name="Tulloss R.E."/>
            <person name="Uehling J."/>
            <person name="Grigoriev I.V."/>
            <person name="Vagvolgyi C."/>
            <person name="Papp T."/>
            <person name="Martin F.M."/>
            <person name="Miettinen O."/>
            <person name="Hibbett D.S."/>
            <person name="Nagy L.G."/>
        </authorList>
    </citation>
    <scope>NUCLEOTIDE SEQUENCE [LARGE SCALE GENOMIC DNA]</scope>
    <source>
        <strain evidence="1 2">CBS 962.96</strain>
    </source>
</reference>
<protein>
    <submittedName>
        <fullName evidence="1">Uncharacterized protein</fullName>
    </submittedName>
</protein>
<organism evidence="1 2">
    <name type="scientific">Dendrothele bispora (strain CBS 962.96)</name>
    <dbReference type="NCBI Taxonomy" id="1314807"/>
    <lineage>
        <taxon>Eukaryota</taxon>
        <taxon>Fungi</taxon>
        <taxon>Dikarya</taxon>
        <taxon>Basidiomycota</taxon>
        <taxon>Agaricomycotina</taxon>
        <taxon>Agaricomycetes</taxon>
        <taxon>Agaricomycetidae</taxon>
        <taxon>Agaricales</taxon>
        <taxon>Agaricales incertae sedis</taxon>
        <taxon>Dendrothele</taxon>
    </lineage>
</organism>
<evidence type="ECO:0000313" key="2">
    <source>
        <dbReference type="Proteomes" id="UP000297245"/>
    </source>
</evidence>